<dbReference type="AlphaFoldDB" id="A0A4Y8PZR0"/>
<dbReference type="Proteomes" id="UP000298246">
    <property type="component" value="Unassembled WGS sequence"/>
</dbReference>
<evidence type="ECO:0000259" key="1">
    <source>
        <dbReference type="Pfam" id="PF14300"/>
    </source>
</evidence>
<organism evidence="2 3">
    <name type="scientific">Paenibacillus athensensis</name>
    <dbReference type="NCBI Taxonomy" id="1967502"/>
    <lineage>
        <taxon>Bacteria</taxon>
        <taxon>Bacillati</taxon>
        <taxon>Bacillota</taxon>
        <taxon>Bacilli</taxon>
        <taxon>Bacillales</taxon>
        <taxon>Paenibacillaceae</taxon>
        <taxon>Paenibacillus</taxon>
    </lineage>
</organism>
<accession>A0A4Y8PZR0</accession>
<evidence type="ECO:0000313" key="3">
    <source>
        <dbReference type="Proteomes" id="UP000298246"/>
    </source>
</evidence>
<reference evidence="2 3" key="1">
    <citation type="submission" date="2017-03" db="EMBL/GenBank/DDBJ databases">
        <title>Isolation of Levoglucosan Utilizing Bacteria.</title>
        <authorList>
            <person name="Arya A.S."/>
        </authorList>
    </citation>
    <scope>NUCLEOTIDE SEQUENCE [LARGE SCALE GENOMIC DNA]</scope>
    <source>
        <strain evidence="2 3">MEC069</strain>
    </source>
</reference>
<dbReference type="RefSeq" id="WP_134753672.1">
    <property type="nucleotide sequence ID" value="NZ_MYFO02000015.1"/>
</dbReference>
<gene>
    <name evidence="2" type="ORF">B5M42_13510</name>
</gene>
<sequence>MEDTIWMPTWQKLVNKLDELGYDQLTENERIWVNIRDLIDSFNDGGLISYYYNHGADYLEDMMDNLKELGAANILELVVKLNQLFPNGVPPKDIDARNDIISSWEDESIDELLEELDSEFDELVGELEARLVPVIEQIITQ</sequence>
<protein>
    <recommendedName>
        <fullName evidence="1">DNA mimic protein DMP19 C-terminal domain-containing protein</fullName>
    </recommendedName>
</protein>
<dbReference type="OrthoDB" id="2613291at2"/>
<keyword evidence="3" id="KW-1185">Reference proteome</keyword>
<dbReference type="InterPro" id="IPR025402">
    <property type="entry name" value="DMP19_C"/>
</dbReference>
<evidence type="ECO:0000313" key="2">
    <source>
        <dbReference type="EMBL" id="TFE86900.1"/>
    </source>
</evidence>
<proteinExistence type="predicted"/>
<feature type="domain" description="DNA mimic protein DMP19 C-terminal" evidence="1">
    <location>
        <begin position="23"/>
        <end position="133"/>
    </location>
</feature>
<dbReference type="Pfam" id="PF14300">
    <property type="entry name" value="DMP19"/>
    <property type="match status" value="1"/>
</dbReference>
<dbReference type="EMBL" id="MYFO01000016">
    <property type="protein sequence ID" value="TFE86900.1"/>
    <property type="molecule type" value="Genomic_DNA"/>
</dbReference>
<dbReference type="Gene3D" id="1.20.1420.60">
    <property type="match status" value="1"/>
</dbReference>
<comment type="caution">
    <text evidence="2">The sequence shown here is derived from an EMBL/GenBank/DDBJ whole genome shotgun (WGS) entry which is preliminary data.</text>
</comment>
<name>A0A4Y8PZR0_9BACL</name>